<dbReference type="Proteomes" id="UP001069802">
    <property type="component" value="Unassembled WGS sequence"/>
</dbReference>
<dbReference type="Gene3D" id="1.10.260.40">
    <property type="entry name" value="lambda repressor-like DNA-binding domains"/>
    <property type="match status" value="1"/>
</dbReference>
<dbReference type="CDD" id="cd00093">
    <property type="entry name" value="HTH_XRE"/>
    <property type="match status" value="1"/>
</dbReference>
<proteinExistence type="predicted"/>
<dbReference type="EMBL" id="JAPWGY010000001">
    <property type="protein sequence ID" value="MCZ4279833.1"/>
    <property type="molecule type" value="Genomic_DNA"/>
</dbReference>
<accession>A0ABT4LFE7</accession>
<name>A0ABT4LFE7_9PROT</name>
<dbReference type="PROSITE" id="PS50943">
    <property type="entry name" value="HTH_CROC1"/>
    <property type="match status" value="1"/>
</dbReference>
<dbReference type="InterPro" id="IPR013435">
    <property type="entry name" value="Mobile_mystery_prot_A"/>
</dbReference>
<gene>
    <name evidence="2" type="ORF">O4H49_03525</name>
</gene>
<evidence type="ECO:0000259" key="1">
    <source>
        <dbReference type="PROSITE" id="PS50943"/>
    </source>
</evidence>
<evidence type="ECO:0000313" key="3">
    <source>
        <dbReference type="Proteomes" id="UP001069802"/>
    </source>
</evidence>
<organism evidence="2 3">
    <name type="scientific">Kiloniella laminariae</name>
    <dbReference type="NCBI Taxonomy" id="454162"/>
    <lineage>
        <taxon>Bacteria</taxon>
        <taxon>Pseudomonadati</taxon>
        <taxon>Pseudomonadota</taxon>
        <taxon>Alphaproteobacteria</taxon>
        <taxon>Rhodospirillales</taxon>
        <taxon>Kiloniellaceae</taxon>
        <taxon>Kiloniella</taxon>
    </lineage>
</organism>
<dbReference type="InterPro" id="IPR010982">
    <property type="entry name" value="Lambda_DNA-bd_dom_sf"/>
</dbReference>
<keyword evidence="3" id="KW-1185">Reference proteome</keyword>
<sequence length="154" mass="17001">MSVRETARKQYLRLVDGAAAQLADLARPAEGWLVSLRKALGMSGADVARRMGVTRSAVYQAERNERDGAITLAQMEKLASALGGRFVYAIVPEGSVDAVLQAQAYNKAEARIRRASAQMALESQALPEGETRRRIAELARELVRDRPSDFWQTR</sequence>
<feature type="domain" description="HTH cro/C1-type" evidence="1">
    <location>
        <begin position="33"/>
        <end position="89"/>
    </location>
</feature>
<reference evidence="2" key="1">
    <citation type="submission" date="2022-12" db="EMBL/GenBank/DDBJ databases">
        <title>Bacterial isolates from different developmental stages of Nematostella vectensis.</title>
        <authorList>
            <person name="Fraune S."/>
        </authorList>
    </citation>
    <scope>NUCLEOTIDE SEQUENCE</scope>
    <source>
        <strain evidence="2">G21630-S1</strain>
    </source>
</reference>
<dbReference type="NCBIfam" id="TIGR02612">
    <property type="entry name" value="mob_myst_A"/>
    <property type="match status" value="1"/>
</dbReference>
<comment type="caution">
    <text evidence="2">The sequence shown here is derived from an EMBL/GenBank/DDBJ whole genome shotgun (WGS) entry which is preliminary data.</text>
</comment>
<dbReference type="Pfam" id="PF01381">
    <property type="entry name" value="HTH_3"/>
    <property type="match status" value="1"/>
</dbReference>
<protein>
    <submittedName>
        <fullName evidence="2">Mobile mystery protein A</fullName>
    </submittedName>
</protein>
<dbReference type="InterPro" id="IPR001387">
    <property type="entry name" value="Cro/C1-type_HTH"/>
</dbReference>
<dbReference type="RefSeq" id="WP_269422030.1">
    <property type="nucleotide sequence ID" value="NZ_JAPWGY010000001.1"/>
</dbReference>
<dbReference type="SMART" id="SM00530">
    <property type="entry name" value="HTH_XRE"/>
    <property type="match status" value="1"/>
</dbReference>
<dbReference type="SUPFAM" id="SSF47413">
    <property type="entry name" value="lambda repressor-like DNA-binding domains"/>
    <property type="match status" value="1"/>
</dbReference>
<evidence type="ECO:0000313" key="2">
    <source>
        <dbReference type="EMBL" id="MCZ4279833.1"/>
    </source>
</evidence>